<dbReference type="Proteomes" id="UP001732700">
    <property type="component" value="Chromosome 5D"/>
</dbReference>
<name>A0ACD5YJN9_AVESA</name>
<proteinExistence type="predicted"/>
<keyword evidence="2" id="KW-1185">Reference proteome</keyword>
<organism evidence="1 2">
    <name type="scientific">Avena sativa</name>
    <name type="common">Oat</name>
    <dbReference type="NCBI Taxonomy" id="4498"/>
    <lineage>
        <taxon>Eukaryota</taxon>
        <taxon>Viridiplantae</taxon>
        <taxon>Streptophyta</taxon>
        <taxon>Embryophyta</taxon>
        <taxon>Tracheophyta</taxon>
        <taxon>Spermatophyta</taxon>
        <taxon>Magnoliopsida</taxon>
        <taxon>Liliopsida</taxon>
        <taxon>Poales</taxon>
        <taxon>Poaceae</taxon>
        <taxon>BOP clade</taxon>
        <taxon>Pooideae</taxon>
        <taxon>Poodae</taxon>
        <taxon>Poeae</taxon>
        <taxon>Poeae Chloroplast Group 1 (Aveneae type)</taxon>
        <taxon>Aveninae</taxon>
        <taxon>Avena</taxon>
    </lineage>
</organism>
<evidence type="ECO:0000313" key="2">
    <source>
        <dbReference type="Proteomes" id="UP001732700"/>
    </source>
</evidence>
<reference evidence="1" key="1">
    <citation type="submission" date="2021-05" db="EMBL/GenBank/DDBJ databases">
        <authorList>
            <person name="Scholz U."/>
            <person name="Mascher M."/>
            <person name="Fiebig A."/>
        </authorList>
    </citation>
    <scope>NUCLEOTIDE SEQUENCE [LARGE SCALE GENOMIC DNA]</scope>
</reference>
<reference evidence="1" key="2">
    <citation type="submission" date="2025-09" db="UniProtKB">
        <authorList>
            <consortium name="EnsemblPlants"/>
        </authorList>
    </citation>
    <scope>IDENTIFICATION</scope>
</reference>
<accession>A0ACD5YJN9</accession>
<dbReference type="EnsemblPlants" id="AVESA.00010b.r2.5DG0993090.1">
    <property type="protein sequence ID" value="AVESA.00010b.r2.5DG0993090.1.CDS"/>
    <property type="gene ID" value="AVESA.00010b.r2.5DG0993090"/>
</dbReference>
<protein>
    <submittedName>
        <fullName evidence="1">Uncharacterized protein</fullName>
    </submittedName>
</protein>
<evidence type="ECO:0000313" key="1">
    <source>
        <dbReference type="EnsemblPlants" id="AVESA.00010b.r2.5DG0993090.1.CDS"/>
    </source>
</evidence>
<sequence length="320" mass="34698">MIAPPPEVCSIASAGAPDLSLHISPPSPDTAVTAVKRHHSLEVLHRPNQTHGFKKSSSVADGGALARPAGGGGKRSSRAPRMRWTTALHAHFVRAVELLGGHERATPKSVLELMNVKDLTLAHVKSHLQMYRTVKGTDRTCPAGHGHGQTRDMGFLRRGSTGDEVISCFDGSKCNMVNTTSNKTPNRRSESPAGGQDHHDAWKRQAAVETMVPLPPCLTISEPRRDRAHDGKPSPRNNMGSSTSEDVDDTESFGWQRRRYDEGGDAGCAGDHRDCEMQYQQGGAMAMAPSLEMRLGRQGWQRMESSASASKELTPILKCL</sequence>